<organism evidence="2 3">
    <name type="scientific">Prauserella shujinwangii</name>
    <dbReference type="NCBI Taxonomy" id="1453103"/>
    <lineage>
        <taxon>Bacteria</taxon>
        <taxon>Bacillati</taxon>
        <taxon>Actinomycetota</taxon>
        <taxon>Actinomycetes</taxon>
        <taxon>Pseudonocardiales</taxon>
        <taxon>Pseudonocardiaceae</taxon>
        <taxon>Prauserella</taxon>
    </lineage>
</organism>
<dbReference type="InterPro" id="IPR011990">
    <property type="entry name" value="TPR-like_helical_dom_sf"/>
</dbReference>
<dbReference type="InterPro" id="IPR041664">
    <property type="entry name" value="AAA_16"/>
</dbReference>
<dbReference type="Gene3D" id="3.40.50.300">
    <property type="entry name" value="P-loop containing nucleotide triphosphate hydrolases"/>
    <property type="match status" value="1"/>
</dbReference>
<dbReference type="Pfam" id="PF13424">
    <property type="entry name" value="TPR_12"/>
    <property type="match status" value="2"/>
</dbReference>
<name>A0A2T0LKZ5_9PSEU</name>
<proteinExistence type="predicted"/>
<dbReference type="Pfam" id="PF13191">
    <property type="entry name" value="AAA_16"/>
    <property type="match status" value="1"/>
</dbReference>
<dbReference type="PANTHER" id="PTHR47691">
    <property type="entry name" value="REGULATOR-RELATED"/>
    <property type="match status" value="1"/>
</dbReference>
<dbReference type="Proteomes" id="UP000238362">
    <property type="component" value="Unassembled WGS sequence"/>
</dbReference>
<sequence>MNTGTDKDMGISGGVSGWAVQAGSVRGGVHLHPPSSPVPVPRQLPPVPASFAGRETEITELDRLLSPDGRRRGPGLVVLVGPGGVGKSALAVRWLQGAADRFPDGQLVADLCAFGDGPPAGPGDVLAGFLRALGIPSGDLPAALAEQVALYRSLTAGKAIAILADDAGSAAQVRPLLPASPHSVVIVTSRWRLGGLALDGAQVVDVDPLDTPGALRLLSRTVGEARVTTELPAARALAELCGGLPIALCVAAGRLSTRPRWPIARMVRSLSDERQRLAALAVADSAVVQAGFDASCAELGPATARVYRLLGLHPGRDLSAAAAAALLALPRAEAEDRLEELVEASLLMDAAPDHYRFHDLARLHARQWAERAETGADREAAERRMVGWYLDHAVAADHVVLPARPHIGPRYARVLDCAPRFGGARPALDWLERELGNLCAIVDLAADRRWWDEAWQLCEALWGLLVFRRHRGPWVRTHERGIDAARQAGNPRAEARLRVQLGYAHLSTGQPERARPFFAGALGLARATGDRAMEATALEHLGLACRASGEAASAMRCFTDALAIAEALGQPRAAALHLRRLGEALCDQGRDREALPAYERAAALALEVGDTVLHARALTRLGAARGRLGDREPAVDVLHRVIAVLGEHGADHYRAEALEALADVHDRAGDTAGTRTLLRQALATYEFSGGRDAERVRSRLSALGESSPAPTE</sequence>
<gene>
    <name evidence="2" type="ORF">B0I33_11492</name>
</gene>
<evidence type="ECO:0000313" key="3">
    <source>
        <dbReference type="Proteomes" id="UP000238362"/>
    </source>
</evidence>
<dbReference type="SUPFAM" id="SSF52540">
    <property type="entry name" value="P-loop containing nucleoside triphosphate hydrolases"/>
    <property type="match status" value="1"/>
</dbReference>
<dbReference type="OrthoDB" id="3311584at2"/>
<dbReference type="PRINTS" id="PR00364">
    <property type="entry name" value="DISEASERSIST"/>
</dbReference>
<evidence type="ECO:0000313" key="2">
    <source>
        <dbReference type="EMBL" id="PRX43631.1"/>
    </source>
</evidence>
<dbReference type="InterPro" id="IPR019734">
    <property type="entry name" value="TPR_rpt"/>
</dbReference>
<comment type="caution">
    <text evidence="2">The sequence shown here is derived from an EMBL/GenBank/DDBJ whole genome shotgun (WGS) entry which is preliminary data.</text>
</comment>
<dbReference type="SMART" id="SM00028">
    <property type="entry name" value="TPR"/>
    <property type="match status" value="5"/>
</dbReference>
<feature type="domain" description="Orc1-like AAA ATPase" evidence="1">
    <location>
        <begin position="51"/>
        <end position="101"/>
    </location>
</feature>
<reference evidence="2 3" key="1">
    <citation type="submission" date="2018-03" db="EMBL/GenBank/DDBJ databases">
        <title>Genomic Encyclopedia of Type Strains, Phase III (KMG-III): the genomes of soil and plant-associated and newly described type strains.</title>
        <authorList>
            <person name="Whitman W."/>
        </authorList>
    </citation>
    <scope>NUCLEOTIDE SEQUENCE [LARGE SCALE GENOMIC DNA]</scope>
    <source>
        <strain evidence="2 3">CGMCC 4.7125</strain>
    </source>
</reference>
<accession>A0A2T0LKZ5</accession>
<dbReference type="PANTHER" id="PTHR47691:SF3">
    <property type="entry name" value="HTH-TYPE TRANSCRIPTIONAL REGULATOR RV0890C-RELATED"/>
    <property type="match status" value="1"/>
</dbReference>
<protein>
    <submittedName>
        <fullName evidence="2">Tfp pilus assembly protein PilF</fullName>
    </submittedName>
</protein>
<dbReference type="RefSeq" id="WP_106182204.1">
    <property type="nucleotide sequence ID" value="NZ_PVNH01000014.1"/>
</dbReference>
<evidence type="ECO:0000259" key="1">
    <source>
        <dbReference type="Pfam" id="PF13191"/>
    </source>
</evidence>
<dbReference type="InterPro" id="IPR027417">
    <property type="entry name" value="P-loop_NTPase"/>
</dbReference>
<keyword evidence="3" id="KW-1185">Reference proteome</keyword>
<dbReference type="EMBL" id="PVNH01000014">
    <property type="protein sequence ID" value="PRX43631.1"/>
    <property type="molecule type" value="Genomic_DNA"/>
</dbReference>
<dbReference type="Gene3D" id="1.25.40.10">
    <property type="entry name" value="Tetratricopeptide repeat domain"/>
    <property type="match status" value="1"/>
</dbReference>
<dbReference type="AlphaFoldDB" id="A0A2T0LKZ5"/>
<dbReference type="SUPFAM" id="SSF48452">
    <property type="entry name" value="TPR-like"/>
    <property type="match status" value="1"/>
</dbReference>